<dbReference type="InterPro" id="IPR016197">
    <property type="entry name" value="Chromo-like_dom_sf"/>
</dbReference>
<dbReference type="PANTHER" id="PTHR22812">
    <property type="entry name" value="CHROMOBOX PROTEIN"/>
    <property type="match status" value="1"/>
</dbReference>
<keyword evidence="6" id="KW-1185">Reference proteome</keyword>
<dbReference type="SUPFAM" id="SSF54160">
    <property type="entry name" value="Chromo domain-like"/>
    <property type="match status" value="1"/>
</dbReference>
<dbReference type="Proteomes" id="UP001530400">
    <property type="component" value="Unassembled WGS sequence"/>
</dbReference>
<evidence type="ECO:0000256" key="3">
    <source>
        <dbReference type="SAM" id="MobiDB-lite"/>
    </source>
</evidence>
<dbReference type="AlphaFoldDB" id="A0ABD3NV34"/>
<dbReference type="InterPro" id="IPR000953">
    <property type="entry name" value="Chromo/chromo_shadow_dom"/>
</dbReference>
<proteinExistence type="predicted"/>
<feature type="compositionally biased region" description="Basic and acidic residues" evidence="3">
    <location>
        <begin position="145"/>
        <end position="155"/>
    </location>
</feature>
<dbReference type="CDD" id="cd00024">
    <property type="entry name" value="CD_CSD"/>
    <property type="match status" value="1"/>
</dbReference>
<evidence type="ECO:0000313" key="5">
    <source>
        <dbReference type="EMBL" id="KAL3779197.1"/>
    </source>
</evidence>
<feature type="region of interest" description="Disordered" evidence="3">
    <location>
        <begin position="1"/>
        <end position="39"/>
    </location>
</feature>
<keyword evidence="2" id="KW-0539">Nucleus</keyword>
<organism evidence="5 6">
    <name type="scientific">Cyclotella atomus</name>
    <dbReference type="NCBI Taxonomy" id="382360"/>
    <lineage>
        <taxon>Eukaryota</taxon>
        <taxon>Sar</taxon>
        <taxon>Stramenopiles</taxon>
        <taxon>Ochrophyta</taxon>
        <taxon>Bacillariophyta</taxon>
        <taxon>Coscinodiscophyceae</taxon>
        <taxon>Thalassiosirophycidae</taxon>
        <taxon>Stephanodiscales</taxon>
        <taxon>Stephanodiscaceae</taxon>
        <taxon>Cyclotella</taxon>
    </lineage>
</organism>
<dbReference type="InterPro" id="IPR023780">
    <property type="entry name" value="Chromo_domain"/>
</dbReference>
<dbReference type="InterPro" id="IPR023779">
    <property type="entry name" value="Chromodomain_CS"/>
</dbReference>
<evidence type="ECO:0000313" key="6">
    <source>
        <dbReference type="Proteomes" id="UP001530400"/>
    </source>
</evidence>
<dbReference type="Gene3D" id="2.40.50.40">
    <property type="match status" value="1"/>
</dbReference>
<evidence type="ECO:0000256" key="1">
    <source>
        <dbReference type="ARBA" id="ARBA00004123"/>
    </source>
</evidence>
<dbReference type="PROSITE" id="PS00598">
    <property type="entry name" value="CHROMO_1"/>
    <property type="match status" value="1"/>
</dbReference>
<dbReference type="EMBL" id="JALLPJ020000949">
    <property type="protein sequence ID" value="KAL3779197.1"/>
    <property type="molecule type" value="Genomic_DNA"/>
</dbReference>
<reference evidence="5 6" key="1">
    <citation type="submission" date="2024-10" db="EMBL/GenBank/DDBJ databases">
        <title>Updated reference genomes for cyclostephanoid diatoms.</title>
        <authorList>
            <person name="Roberts W.R."/>
            <person name="Alverson A.J."/>
        </authorList>
    </citation>
    <scope>NUCLEOTIDE SEQUENCE [LARGE SCALE GENOMIC DNA]</scope>
    <source>
        <strain evidence="5 6">AJA010-31</strain>
    </source>
</reference>
<gene>
    <name evidence="5" type="ORF">ACHAWO_008103</name>
</gene>
<dbReference type="PROSITE" id="PS50013">
    <property type="entry name" value="CHROMO_2"/>
    <property type="match status" value="1"/>
</dbReference>
<feature type="region of interest" description="Disordered" evidence="3">
    <location>
        <begin position="92"/>
        <end position="174"/>
    </location>
</feature>
<name>A0ABD3NV34_9STRA</name>
<protein>
    <recommendedName>
        <fullName evidence="4">Chromo domain-containing protein</fullName>
    </recommendedName>
</protein>
<comment type="caution">
    <text evidence="5">The sequence shown here is derived from an EMBL/GenBank/DDBJ whole genome shotgun (WGS) entry which is preliminary data.</text>
</comment>
<dbReference type="Pfam" id="PF00385">
    <property type="entry name" value="Chromo"/>
    <property type="match status" value="1"/>
</dbReference>
<feature type="non-terminal residue" evidence="5">
    <location>
        <position position="1"/>
    </location>
</feature>
<dbReference type="InterPro" id="IPR017984">
    <property type="entry name" value="Chromo_dom_subgr"/>
</dbReference>
<evidence type="ECO:0000256" key="2">
    <source>
        <dbReference type="ARBA" id="ARBA00023242"/>
    </source>
</evidence>
<accession>A0ABD3NV34</accession>
<dbReference type="SMART" id="SM00298">
    <property type="entry name" value="CHROMO"/>
    <property type="match status" value="1"/>
</dbReference>
<feature type="domain" description="Chromo" evidence="4">
    <location>
        <begin position="221"/>
        <end position="281"/>
    </location>
</feature>
<dbReference type="GO" id="GO:0005634">
    <property type="term" value="C:nucleus"/>
    <property type="evidence" value="ECO:0007669"/>
    <property type="project" value="UniProtKB-SubCell"/>
</dbReference>
<sequence length="313" mass="34979">VHDSDSSNRAISTGNTQQVATIKSSKSNPVTPDRIDMKTRSFTLAGDASATKESEFCKSKGVEVSAQDCGLDVTTKSISFNTIASRVQADTFSKAKDTQSITDSADSEKETSVGNAHRFRGCSSSSSLKQPVLMENSDSSSSCDKMVHMNTRLDRPSTSANSSSTSLIGNDKELKSSTRFDEAVEKMNQTGDMLCDNSKVNANQANLAGDTEDMLVDDKHYEIEKILDKRVRNGVTEYLIRWKGYTEEYDTWEPEQNLCDTAYEEAKQFKRNNELDECIDKNKLLHVIDRIKEIDDQVGEFLVPFQLHWLIMF</sequence>
<dbReference type="PRINTS" id="PR00504">
    <property type="entry name" value="CHROMODOMAIN"/>
</dbReference>
<feature type="compositionally biased region" description="Low complexity" evidence="3">
    <location>
        <begin position="157"/>
        <end position="166"/>
    </location>
</feature>
<feature type="compositionally biased region" description="Polar residues" evidence="3">
    <location>
        <begin position="7"/>
        <end position="30"/>
    </location>
</feature>
<comment type="subcellular location">
    <subcellularLocation>
        <location evidence="1">Nucleus</location>
    </subcellularLocation>
</comment>
<dbReference type="InterPro" id="IPR051219">
    <property type="entry name" value="Heterochromatin_chromo-domain"/>
</dbReference>
<evidence type="ECO:0000259" key="4">
    <source>
        <dbReference type="PROSITE" id="PS50013"/>
    </source>
</evidence>